<dbReference type="GO" id="GO:0005524">
    <property type="term" value="F:ATP binding"/>
    <property type="evidence" value="ECO:0007669"/>
    <property type="project" value="UniProtKB-KW"/>
</dbReference>
<dbReference type="PANTHER" id="PTHR45639:SF4">
    <property type="entry name" value="HSC70CB, ISOFORM G"/>
    <property type="match status" value="1"/>
</dbReference>
<dbReference type="InterPro" id="IPR029048">
    <property type="entry name" value="HSP70_C_sf"/>
</dbReference>
<feature type="compositionally biased region" description="Basic and acidic residues" evidence="4">
    <location>
        <begin position="240"/>
        <end position="258"/>
    </location>
</feature>
<dbReference type="GO" id="GO:0140662">
    <property type="term" value="F:ATP-dependent protein folding chaperone"/>
    <property type="evidence" value="ECO:0007669"/>
    <property type="project" value="InterPro"/>
</dbReference>
<dbReference type="FunFam" id="1.20.1270.10:FF:000002">
    <property type="entry name" value="Heat shock 70 kDa protein 4"/>
    <property type="match status" value="1"/>
</dbReference>
<comment type="similarity">
    <text evidence="1">Belongs to the heat shock protein 70 family.</text>
</comment>
<feature type="compositionally biased region" description="Pro residues" evidence="4">
    <location>
        <begin position="210"/>
        <end position="220"/>
    </location>
</feature>
<name>T1GRQ3_MEGSC</name>
<accession>T1GRQ3</accession>
<dbReference type="STRING" id="36166.T1GRQ3"/>
<dbReference type="SUPFAM" id="SSF100934">
    <property type="entry name" value="Heat shock protein 70kD (HSP70), C-terminal subdomain"/>
    <property type="match status" value="2"/>
</dbReference>
<dbReference type="Gene3D" id="1.20.1270.10">
    <property type="match status" value="1"/>
</dbReference>
<dbReference type="EnsemblMetazoa" id="MESCA006341-RA">
    <property type="protein sequence ID" value="MESCA006341-PA"/>
    <property type="gene ID" value="MESCA006341"/>
</dbReference>
<feature type="region of interest" description="Disordered" evidence="4">
    <location>
        <begin position="205"/>
        <end position="267"/>
    </location>
</feature>
<dbReference type="EMBL" id="CAQQ02135537">
    <property type="status" value="NOT_ANNOTATED_CDS"/>
    <property type="molecule type" value="Genomic_DNA"/>
</dbReference>
<protein>
    <submittedName>
        <fullName evidence="5">Uncharacterized protein</fullName>
    </submittedName>
</protein>
<dbReference type="GO" id="GO:0005829">
    <property type="term" value="C:cytosol"/>
    <property type="evidence" value="ECO:0007669"/>
    <property type="project" value="TreeGrafter"/>
</dbReference>
<evidence type="ECO:0000256" key="3">
    <source>
        <dbReference type="ARBA" id="ARBA00022840"/>
    </source>
</evidence>
<evidence type="ECO:0000313" key="5">
    <source>
        <dbReference type="EnsemblMetazoa" id="MESCA006341-PA"/>
    </source>
</evidence>
<evidence type="ECO:0000313" key="6">
    <source>
        <dbReference type="Proteomes" id="UP000015102"/>
    </source>
</evidence>
<feature type="compositionally biased region" description="Low complexity" evidence="4">
    <location>
        <begin position="222"/>
        <end position="239"/>
    </location>
</feature>
<dbReference type="InterPro" id="IPR013126">
    <property type="entry name" value="Hsp_70_fam"/>
</dbReference>
<evidence type="ECO:0000256" key="4">
    <source>
        <dbReference type="SAM" id="MobiDB-lite"/>
    </source>
</evidence>
<organism evidence="5 6">
    <name type="scientific">Megaselia scalaris</name>
    <name type="common">Humpbacked fly</name>
    <name type="synonym">Phora scalaris</name>
    <dbReference type="NCBI Taxonomy" id="36166"/>
    <lineage>
        <taxon>Eukaryota</taxon>
        <taxon>Metazoa</taxon>
        <taxon>Ecdysozoa</taxon>
        <taxon>Arthropoda</taxon>
        <taxon>Hexapoda</taxon>
        <taxon>Insecta</taxon>
        <taxon>Pterygota</taxon>
        <taxon>Neoptera</taxon>
        <taxon>Endopterygota</taxon>
        <taxon>Diptera</taxon>
        <taxon>Brachycera</taxon>
        <taxon>Muscomorpha</taxon>
        <taxon>Platypezoidea</taxon>
        <taxon>Phoridae</taxon>
        <taxon>Megaseliini</taxon>
        <taxon>Megaselia</taxon>
    </lineage>
</organism>
<keyword evidence="6" id="KW-1185">Reference proteome</keyword>
<evidence type="ECO:0000256" key="1">
    <source>
        <dbReference type="ARBA" id="ARBA00007381"/>
    </source>
</evidence>
<dbReference type="Proteomes" id="UP000015102">
    <property type="component" value="Unassembled WGS sequence"/>
</dbReference>
<evidence type="ECO:0000256" key="2">
    <source>
        <dbReference type="ARBA" id="ARBA00022741"/>
    </source>
</evidence>
<reference evidence="5" key="2">
    <citation type="submission" date="2015-06" db="UniProtKB">
        <authorList>
            <consortium name="EnsemblMetazoa"/>
        </authorList>
    </citation>
    <scope>IDENTIFICATION</scope>
</reference>
<proteinExistence type="inferred from homology"/>
<dbReference type="OMA" id="IDENENW"/>
<sequence>MDVDTEGNSASQVQAYLNEELKMIQSDLSEKERVDAKNTLEEFVYEMRDKLQEDGPLSRYITENDRSGICNQLNDLENWLYEDGEDCDRDTYVNKLQSLHQQTDPIKQRSQEYEQIPQAFEELGHAIQLARKSVDEFKNKSPKYDHLSEVEFINISEAADKAQKWMDEARGKFAHTMKTQDPPISFNDIRHEWQTLQSCVQSVINRPKPKPATPQPPKAEPQPEQKAPPQQQQQQQQQQHHQEHQNGDEMHHHAEAKPQPHQSKVRNIPIEREMTLSKIHFCSWSL</sequence>
<keyword evidence="3" id="KW-0067">ATP-binding</keyword>
<keyword evidence="2" id="KW-0547">Nucleotide-binding</keyword>
<dbReference type="HOGENOM" id="CLU_974142_0_0_1"/>
<dbReference type="GO" id="GO:0005634">
    <property type="term" value="C:nucleus"/>
    <property type="evidence" value="ECO:0007669"/>
    <property type="project" value="TreeGrafter"/>
</dbReference>
<reference evidence="6" key="1">
    <citation type="submission" date="2013-02" db="EMBL/GenBank/DDBJ databases">
        <authorList>
            <person name="Hughes D."/>
        </authorList>
    </citation>
    <scope>NUCLEOTIDE SEQUENCE</scope>
    <source>
        <strain>Durham</strain>
        <strain evidence="6">NC isolate 2 -- Noor lab</strain>
    </source>
</reference>
<dbReference type="PANTHER" id="PTHR45639">
    <property type="entry name" value="HSC70CB, ISOFORM G-RELATED"/>
    <property type="match status" value="1"/>
</dbReference>
<dbReference type="AlphaFoldDB" id="T1GRQ3"/>
<dbReference type="Pfam" id="PF00012">
    <property type="entry name" value="HSP70"/>
    <property type="match status" value="1"/>
</dbReference>